<dbReference type="Proteomes" id="UP000515570">
    <property type="component" value="Chromosome"/>
</dbReference>
<feature type="domain" description="ABC transporter" evidence="3">
    <location>
        <begin position="1"/>
        <end position="226"/>
    </location>
</feature>
<dbReference type="Pfam" id="PF00005">
    <property type="entry name" value="ABC_tran"/>
    <property type="match status" value="1"/>
</dbReference>
<gene>
    <name evidence="4" type="ORF">HW450_03840</name>
</gene>
<keyword evidence="5" id="KW-1185">Reference proteome</keyword>
<evidence type="ECO:0000313" key="5">
    <source>
        <dbReference type="Proteomes" id="UP000515570"/>
    </source>
</evidence>
<name>A0A7G5FIJ9_9CORY</name>
<sequence length="246" mass="26054">MRSVGFAYGSNGHTPILENVTLPDIQAGTVTALIGPNGAGKSTLLRCIAGLEKHNGDIAAAETLYLPQDPPPASSLTVFESVLLARQQSFSGFAGLLVGRTARLDVERTIEMLGLGAFASRTMAQLSGGQRQLVSFAQAVIRRPAVLLLDEPTSALDLRNQLMLLGKIRACARELPSAVVMTVHDLGHAARFCDQVVVLAGGGVYTAGKPREVISEDMLREVYGVRATVYETGDGGLAVEASRPLW</sequence>
<dbReference type="PROSITE" id="PS50893">
    <property type="entry name" value="ABC_TRANSPORTER_2"/>
    <property type="match status" value="1"/>
</dbReference>
<accession>A0A7G5FIJ9</accession>
<dbReference type="PROSITE" id="PS00211">
    <property type="entry name" value="ABC_TRANSPORTER_1"/>
    <property type="match status" value="1"/>
</dbReference>
<evidence type="ECO:0000313" key="4">
    <source>
        <dbReference type="EMBL" id="QMV86440.1"/>
    </source>
</evidence>
<protein>
    <submittedName>
        <fullName evidence="4">ABC transporter ATP-binding protein</fullName>
    </submittedName>
</protein>
<dbReference type="AlphaFoldDB" id="A0A7G5FIJ9"/>
<evidence type="ECO:0000256" key="1">
    <source>
        <dbReference type="ARBA" id="ARBA00022741"/>
    </source>
</evidence>
<dbReference type="SMART" id="SM00382">
    <property type="entry name" value="AAA"/>
    <property type="match status" value="1"/>
</dbReference>
<dbReference type="InterPro" id="IPR027417">
    <property type="entry name" value="P-loop_NTPase"/>
</dbReference>
<evidence type="ECO:0000259" key="3">
    <source>
        <dbReference type="PROSITE" id="PS50893"/>
    </source>
</evidence>
<proteinExistence type="predicted"/>
<reference evidence="4 5" key="1">
    <citation type="submission" date="2020-07" db="EMBL/GenBank/DDBJ databases">
        <title>non toxigenic Corynebacterium sp. nov from a clinical source.</title>
        <authorList>
            <person name="Bernier A.-M."/>
            <person name="Bernard K."/>
        </authorList>
    </citation>
    <scope>NUCLEOTIDE SEQUENCE [LARGE SCALE GENOMIC DNA]</scope>
    <source>
        <strain evidence="5">NML 93-0612</strain>
    </source>
</reference>
<dbReference type="SUPFAM" id="SSF52540">
    <property type="entry name" value="P-loop containing nucleoside triphosphate hydrolases"/>
    <property type="match status" value="1"/>
</dbReference>
<evidence type="ECO:0000256" key="2">
    <source>
        <dbReference type="ARBA" id="ARBA00022840"/>
    </source>
</evidence>
<keyword evidence="2 4" id="KW-0067">ATP-binding</keyword>
<dbReference type="InterPro" id="IPR017871">
    <property type="entry name" value="ABC_transporter-like_CS"/>
</dbReference>
<dbReference type="PANTHER" id="PTHR42794:SF2">
    <property type="entry name" value="ABC TRANSPORTER ATP-BINDING PROTEIN"/>
    <property type="match status" value="1"/>
</dbReference>
<dbReference type="EMBL" id="CP059833">
    <property type="protein sequence ID" value="QMV86440.1"/>
    <property type="molecule type" value="Genomic_DNA"/>
</dbReference>
<dbReference type="PANTHER" id="PTHR42794">
    <property type="entry name" value="HEMIN IMPORT ATP-BINDING PROTEIN HMUV"/>
    <property type="match status" value="1"/>
</dbReference>
<dbReference type="CDD" id="cd03214">
    <property type="entry name" value="ABC_Iron-Siderophores_B12_Hemin"/>
    <property type="match status" value="1"/>
</dbReference>
<organism evidence="4 5">
    <name type="scientific">Corynebacterium hindlerae</name>
    <dbReference type="NCBI Taxonomy" id="699041"/>
    <lineage>
        <taxon>Bacteria</taxon>
        <taxon>Bacillati</taxon>
        <taxon>Actinomycetota</taxon>
        <taxon>Actinomycetes</taxon>
        <taxon>Mycobacteriales</taxon>
        <taxon>Corynebacteriaceae</taxon>
        <taxon>Corynebacterium</taxon>
    </lineage>
</organism>
<dbReference type="InterPro" id="IPR003593">
    <property type="entry name" value="AAA+_ATPase"/>
</dbReference>
<keyword evidence="1" id="KW-0547">Nucleotide-binding</keyword>
<dbReference type="InterPro" id="IPR003439">
    <property type="entry name" value="ABC_transporter-like_ATP-bd"/>
</dbReference>
<dbReference type="GO" id="GO:0016887">
    <property type="term" value="F:ATP hydrolysis activity"/>
    <property type="evidence" value="ECO:0007669"/>
    <property type="project" value="InterPro"/>
</dbReference>
<dbReference type="GO" id="GO:0005524">
    <property type="term" value="F:ATP binding"/>
    <property type="evidence" value="ECO:0007669"/>
    <property type="project" value="UniProtKB-KW"/>
</dbReference>
<dbReference type="Gene3D" id="3.40.50.300">
    <property type="entry name" value="P-loop containing nucleotide triphosphate hydrolases"/>
    <property type="match status" value="1"/>
</dbReference>